<keyword evidence="2" id="KW-1185">Reference proteome</keyword>
<dbReference type="Gene3D" id="3.10.490.10">
    <property type="entry name" value="Gamma-glutamyl cyclotransferase-like"/>
    <property type="match status" value="1"/>
</dbReference>
<sequence>MDIWYASYGSNLMKDRLLAYIYGGKPPGSNQSEQGCRDKTTPKDSKRIDIPFPLYFSKERSKWGEGGVAFIGTDASNEEKTIGRMYLITEEQFQDVVSQENNGLQVKLDLIEIERKGYIDIHHGWYDRMVYLGKRDGAPIFTFTSSLPISNVTFTKPSVPYLNVIACGLMELGLGEDEIVDYLMAKEGIKEEITIDSLRNYIRK</sequence>
<reference evidence="1" key="1">
    <citation type="submission" date="2020-08" db="EMBL/GenBank/DDBJ databases">
        <title>Genome public.</title>
        <authorList>
            <person name="Liu C."/>
            <person name="Sun Q."/>
        </authorList>
    </citation>
    <scope>NUCLEOTIDE SEQUENCE</scope>
    <source>
        <strain evidence="1">BX22</strain>
    </source>
</reference>
<protein>
    <recommendedName>
        <fullName evidence="3">Histone deacetylase</fullName>
    </recommendedName>
</protein>
<organism evidence="1 2">
    <name type="scientific">Ornithinibacillus hominis</name>
    <dbReference type="NCBI Taxonomy" id="2763055"/>
    <lineage>
        <taxon>Bacteria</taxon>
        <taxon>Bacillati</taxon>
        <taxon>Bacillota</taxon>
        <taxon>Bacilli</taxon>
        <taxon>Bacillales</taxon>
        <taxon>Bacillaceae</taxon>
        <taxon>Ornithinibacillus</taxon>
    </lineage>
</organism>
<evidence type="ECO:0000313" key="1">
    <source>
        <dbReference type="EMBL" id="MBC5637748.1"/>
    </source>
</evidence>
<evidence type="ECO:0000313" key="2">
    <source>
        <dbReference type="Proteomes" id="UP000637359"/>
    </source>
</evidence>
<gene>
    <name evidence="1" type="ORF">H8S33_13105</name>
</gene>
<accession>A0A923RJW9</accession>
<dbReference type="EMBL" id="JACOOL010000009">
    <property type="protein sequence ID" value="MBC5637748.1"/>
    <property type="molecule type" value="Genomic_DNA"/>
</dbReference>
<proteinExistence type="predicted"/>
<dbReference type="Proteomes" id="UP000637359">
    <property type="component" value="Unassembled WGS sequence"/>
</dbReference>
<dbReference type="AlphaFoldDB" id="A0A923RJW9"/>
<comment type="caution">
    <text evidence="1">The sequence shown here is derived from an EMBL/GenBank/DDBJ whole genome shotgun (WGS) entry which is preliminary data.</text>
</comment>
<evidence type="ECO:0008006" key="3">
    <source>
        <dbReference type="Google" id="ProtNLM"/>
    </source>
</evidence>
<name>A0A923RJW9_9BACI</name>
<dbReference type="RefSeq" id="WP_186870453.1">
    <property type="nucleotide sequence ID" value="NZ_JACOOL010000009.1"/>
</dbReference>